<comment type="caution">
    <text evidence="1">The sequence shown here is derived from an EMBL/GenBank/DDBJ whole genome shotgun (WGS) entry which is preliminary data.</text>
</comment>
<dbReference type="Proteomes" id="UP000468650">
    <property type="component" value="Unassembled WGS sequence"/>
</dbReference>
<dbReference type="EMBL" id="WBVO01000008">
    <property type="protein sequence ID" value="KAB2808609.1"/>
    <property type="molecule type" value="Genomic_DNA"/>
</dbReference>
<proteinExistence type="predicted"/>
<dbReference type="AlphaFoldDB" id="A0A6N6RGZ8"/>
<gene>
    <name evidence="1" type="ORF">F8C67_09995</name>
</gene>
<accession>A0A6N6RGZ8</accession>
<reference evidence="1 2" key="1">
    <citation type="submission" date="2019-09" db="EMBL/GenBank/DDBJ databases">
        <title>Genomes of family Cryomorphaceae.</title>
        <authorList>
            <person name="Bowman J.P."/>
        </authorList>
    </citation>
    <scope>NUCLEOTIDE SEQUENCE [LARGE SCALE GENOMIC DNA]</scope>
    <source>
        <strain evidence="1 2">LMG 25704</strain>
    </source>
</reference>
<sequence length="220" mass="25225">MKQLNHIVVLVFAFVCFTLDTTAQPYERVAHSFGVNAYYGPASWYLKNNYEKGETPYNFELSGFYEIQVAKSERTVVRFGLSIGRFGSSYAGNVIDTSSNMQLPANQFVYYNYYGVNAGLRKAISWPFNLTYITYLKYHKVQTVDIITDYLPDETYAEEDLWALGLAIQLQYDVKLSRSFYLSPYLKYSMNAAFTDWILAGPTGDFFGGFYGGIEVLYRL</sequence>
<protein>
    <submittedName>
        <fullName evidence="1">Uncharacterized protein</fullName>
    </submittedName>
</protein>
<organism evidence="1 2">
    <name type="scientific">Phaeocystidibacter luteus</name>
    <dbReference type="NCBI Taxonomy" id="911197"/>
    <lineage>
        <taxon>Bacteria</taxon>
        <taxon>Pseudomonadati</taxon>
        <taxon>Bacteroidota</taxon>
        <taxon>Flavobacteriia</taxon>
        <taxon>Flavobacteriales</taxon>
        <taxon>Phaeocystidibacteraceae</taxon>
        <taxon>Phaeocystidibacter</taxon>
    </lineage>
</organism>
<keyword evidence="2" id="KW-1185">Reference proteome</keyword>
<evidence type="ECO:0000313" key="2">
    <source>
        <dbReference type="Proteomes" id="UP000468650"/>
    </source>
</evidence>
<evidence type="ECO:0000313" key="1">
    <source>
        <dbReference type="EMBL" id="KAB2808609.1"/>
    </source>
</evidence>
<dbReference type="RefSeq" id="WP_151667703.1">
    <property type="nucleotide sequence ID" value="NZ_WBVO01000008.1"/>
</dbReference>
<name>A0A6N6RGZ8_9FLAO</name>